<dbReference type="EMBL" id="JACDQQ010000134">
    <property type="protein sequence ID" value="MBA0083615.1"/>
    <property type="molecule type" value="Genomic_DNA"/>
</dbReference>
<dbReference type="Pfam" id="PF20254">
    <property type="entry name" value="DMFA2_C"/>
    <property type="match status" value="1"/>
</dbReference>
<dbReference type="AlphaFoldDB" id="A0A7V8NLN8"/>
<name>A0A7V8NLN8_9BACT</name>
<evidence type="ECO:0000313" key="3">
    <source>
        <dbReference type="Proteomes" id="UP000567293"/>
    </source>
</evidence>
<evidence type="ECO:0000313" key="2">
    <source>
        <dbReference type="EMBL" id="MBA0083615.1"/>
    </source>
</evidence>
<proteinExistence type="predicted"/>
<feature type="domain" description="N,N-dimethylformamidase beta subunit-like C-terminal" evidence="1">
    <location>
        <begin position="101"/>
        <end position="454"/>
    </location>
</feature>
<accession>A0A7V8NLN8</accession>
<keyword evidence="3" id="KW-1185">Reference proteome</keyword>
<organism evidence="2 3">
    <name type="scientific">Candidatus Acidiferrum panamense</name>
    <dbReference type="NCBI Taxonomy" id="2741543"/>
    <lineage>
        <taxon>Bacteria</taxon>
        <taxon>Pseudomonadati</taxon>
        <taxon>Acidobacteriota</taxon>
        <taxon>Terriglobia</taxon>
        <taxon>Candidatus Acidiferrales</taxon>
        <taxon>Candidatus Acidiferrum</taxon>
    </lineage>
</organism>
<dbReference type="InterPro" id="IPR046540">
    <property type="entry name" value="DMFA2_C"/>
</dbReference>
<comment type="caution">
    <text evidence="2">The sequence shown here is derived from an EMBL/GenBank/DDBJ whole genome shotgun (WGS) entry which is preliminary data.</text>
</comment>
<gene>
    <name evidence="2" type="ORF">HRJ53_01325</name>
</gene>
<evidence type="ECO:0000259" key="1">
    <source>
        <dbReference type="Pfam" id="PF20254"/>
    </source>
</evidence>
<dbReference type="Proteomes" id="UP000567293">
    <property type="component" value="Unassembled WGS sequence"/>
</dbReference>
<reference evidence="2" key="1">
    <citation type="submission" date="2020-06" db="EMBL/GenBank/DDBJ databases">
        <title>Legume-microbial interactions unlock mineral nutrients during tropical forest succession.</title>
        <authorList>
            <person name="Epihov D.Z."/>
        </authorList>
    </citation>
    <scope>NUCLEOTIDE SEQUENCE [LARGE SCALE GENOMIC DNA]</scope>
    <source>
        <strain evidence="2">Pan2503</strain>
    </source>
</reference>
<sequence length="496" mass="55577">MERRRLVNLAAAASPSPSLAQPIKAASKDSRIVEENKKPGTVEWQLRYHTFDDPISLASYPLNRRVRHSALEGYGSVTSALPGDTIDLMVSMKPAGSFLLDIYRMGYYGGTGARHMLRLGPFPGGEQNVPMMSMERLRECAWDRSAAIVIPKDWPSGVYLGKLTRDEPHGTQSYVIFVVKEHRSSDVLCQVSDLTWQAYNKWPGKNSLYDDGTPEIWYTGPHVRVSFDRPYAKYCQCIDSPLSSGSGGYILWEHPMTYWLEQQGYDVTYCSNVDLHVNPEVLKNSKVFLSVGHDEYWSKKMYQEVTRARDEGLSLAFLSGNTMWHEIEFYASSITGSPARAFARKVHMADTEKLMGVKARTIGYGDWVVTKSEHWVYEGTGLSPGDRIPAIIGWEYNGEPADIPGLEVLATSLLHPRTDQWVREDHYHHGVIYPAGKGNWVFSAGTIWWADALSSPPGHITARVNEVAGTFGPQPAAQRMTANVLNRMIKDSPIRG</sequence>
<protein>
    <recommendedName>
        <fullName evidence="1">N,N-dimethylformamidase beta subunit-like C-terminal domain-containing protein</fullName>
    </recommendedName>
</protein>